<dbReference type="Proteomes" id="UP000291981">
    <property type="component" value="Unassembled WGS sequence"/>
</dbReference>
<dbReference type="SUPFAM" id="SSF54909">
    <property type="entry name" value="Dimeric alpha+beta barrel"/>
    <property type="match status" value="1"/>
</dbReference>
<comment type="caution">
    <text evidence="3">The sequence shown here is derived from an EMBL/GenBank/DDBJ whole genome shotgun (WGS) entry which is preliminary data.</text>
</comment>
<name>A0A4V2HSM7_9FLAO</name>
<dbReference type="InterPro" id="IPR005545">
    <property type="entry name" value="YCII"/>
</dbReference>
<organism evidence="3 4">
    <name type="scientific">Flagellimonas allohymeniacidonis</name>
    <dbReference type="NCBI Taxonomy" id="2517819"/>
    <lineage>
        <taxon>Bacteria</taxon>
        <taxon>Pseudomonadati</taxon>
        <taxon>Bacteroidota</taxon>
        <taxon>Flavobacteriia</taxon>
        <taxon>Flavobacteriales</taxon>
        <taxon>Flavobacteriaceae</taxon>
        <taxon>Flagellimonas</taxon>
    </lineage>
</organism>
<feature type="domain" description="YCII-related" evidence="2">
    <location>
        <begin position="19"/>
        <end position="106"/>
    </location>
</feature>
<dbReference type="Pfam" id="PF03795">
    <property type="entry name" value="YCII"/>
    <property type="match status" value="1"/>
</dbReference>
<evidence type="ECO:0000256" key="1">
    <source>
        <dbReference type="ARBA" id="ARBA00007689"/>
    </source>
</evidence>
<dbReference type="AlphaFoldDB" id="A0A4V2HSM7"/>
<proteinExistence type="inferred from homology"/>
<dbReference type="PANTHER" id="PTHR35174">
    <property type="entry name" value="BLL7171 PROTEIN-RELATED"/>
    <property type="match status" value="1"/>
</dbReference>
<accession>A0A4V2HSM7</accession>
<evidence type="ECO:0000313" key="4">
    <source>
        <dbReference type="Proteomes" id="UP000291981"/>
    </source>
</evidence>
<evidence type="ECO:0000259" key="2">
    <source>
        <dbReference type="Pfam" id="PF03795"/>
    </source>
</evidence>
<reference evidence="3 4" key="1">
    <citation type="submission" date="2019-02" db="EMBL/GenBank/DDBJ databases">
        <title>Draft genome sequence of Muricauda sp. 176CP4-71.</title>
        <authorList>
            <person name="Park J.-S."/>
        </authorList>
    </citation>
    <scope>NUCLEOTIDE SEQUENCE [LARGE SCALE GENOMIC DNA]</scope>
    <source>
        <strain evidence="3 4">176CP4-71</strain>
    </source>
</reference>
<dbReference type="InterPro" id="IPR011008">
    <property type="entry name" value="Dimeric_a/b-barrel"/>
</dbReference>
<dbReference type="OrthoDB" id="7782105at2"/>
<protein>
    <recommendedName>
        <fullName evidence="2">YCII-related domain-containing protein</fullName>
    </recommendedName>
</protein>
<comment type="similarity">
    <text evidence="1">Belongs to the YciI family.</text>
</comment>
<dbReference type="Gene3D" id="3.30.70.1060">
    <property type="entry name" value="Dimeric alpha+beta barrel"/>
    <property type="match status" value="1"/>
</dbReference>
<sequence length="121" mass="13300">MKYIMKEFLLIIKTDGCVWTDLSPEELQAHMEHGGAYIGELMKDGVIKAANPVEKTGSRVVTGSNDTLKDGPFNESKELVAGFFHINAKDMDQAVAIAKKNPIFNDIRTTIEVHPLMPIGG</sequence>
<evidence type="ECO:0000313" key="3">
    <source>
        <dbReference type="EMBL" id="TAI48350.1"/>
    </source>
</evidence>
<dbReference type="EMBL" id="SGIU01000001">
    <property type="protein sequence ID" value="TAI48350.1"/>
    <property type="molecule type" value="Genomic_DNA"/>
</dbReference>
<gene>
    <name evidence="3" type="ORF">EW142_00640</name>
</gene>
<keyword evidence="4" id="KW-1185">Reference proteome</keyword>